<evidence type="ECO:0000256" key="1">
    <source>
        <dbReference type="ARBA" id="ARBA00022741"/>
    </source>
</evidence>
<evidence type="ECO:0000313" key="3">
    <source>
        <dbReference type="EMBL" id="SLM94268.1"/>
    </source>
</evidence>
<dbReference type="GO" id="GO:0005737">
    <property type="term" value="C:cytoplasm"/>
    <property type="evidence" value="ECO:0007669"/>
    <property type="project" value="TreeGrafter"/>
</dbReference>
<dbReference type="SUPFAM" id="SSF52540">
    <property type="entry name" value="P-loop containing nucleoside triphosphate hydrolases"/>
    <property type="match status" value="1"/>
</dbReference>
<evidence type="ECO:0000313" key="4">
    <source>
        <dbReference type="Proteomes" id="UP000196581"/>
    </source>
</evidence>
<dbReference type="GO" id="GO:0005524">
    <property type="term" value="F:ATP binding"/>
    <property type="evidence" value="ECO:0007669"/>
    <property type="project" value="UniProtKB-KW"/>
</dbReference>
<keyword evidence="1" id="KW-0547">Nucleotide-binding</keyword>
<accession>A0A1X6X5E6</accession>
<organism evidence="3 4">
    <name type="scientific">Brevibacterium yomogidense</name>
    <dbReference type="NCBI Taxonomy" id="946573"/>
    <lineage>
        <taxon>Bacteria</taxon>
        <taxon>Bacillati</taxon>
        <taxon>Actinomycetota</taxon>
        <taxon>Actinomycetes</taxon>
        <taxon>Micrococcales</taxon>
        <taxon>Brevibacteriaceae</taxon>
        <taxon>Brevibacterium</taxon>
    </lineage>
</organism>
<dbReference type="PANTHER" id="PTHR12169">
    <property type="entry name" value="ATPASE N2B"/>
    <property type="match status" value="1"/>
</dbReference>
<dbReference type="NCBIfam" id="NF040713">
    <property type="entry name" value="ZapE"/>
    <property type="match status" value="1"/>
</dbReference>
<keyword evidence="2" id="KW-0067">ATP-binding</keyword>
<proteinExistence type="predicted"/>
<dbReference type="Gene3D" id="3.40.50.300">
    <property type="entry name" value="P-loop containing nucleotide triphosphate hydrolases"/>
    <property type="match status" value="1"/>
</dbReference>
<dbReference type="InterPro" id="IPR005654">
    <property type="entry name" value="ATPase_AFG1-like"/>
</dbReference>
<name>A0A1X6X5E6_9MICO</name>
<dbReference type="RefSeq" id="WP_179207058.1">
    <property type="nucleotide sequence ID" value="NZ_FWFF01000005.1"/>
</dbReference>
<dbReference type="GO" id="GO:0016887">
    <property type="term" value="F:ATP hydrolysis activity"/>
    <property type="evidence" value="ECO:0007669"/>
    <property type="project" value="InterPro"/>
</dbReference>
<dbReference type="GO" id="GO:0051301">
    <property type="term" value="P:cell division"/>
    <property type="evidence" value="ECO:0007669"/>
    <property type="project" value="TreeGrafter"/>
</dbReference>
<evidence type="ECO:0000256" key="2">
    <source>
        <dbReference type="ARBA" id="ARBA00022840"/>
    </source>
</evidence>
<keyword evidence="4" id="KW-1185">Reference proteome</keyword>
<dbReference type="Pfam" id="PF03969">
    <property type="entry name" value="AFG1_ATPase"/>
    <property type="match status" value="1"/>
</dbReference>
<dbReference type="PANTHER" id="PTHR12169:SF6">
    <property type="entry name" value="AFG1-LIKE ATPASE"/>
    <property type="match status" value="1"/>
</dbReference>
<reference evidence="4" key="1">
    <citation type="submission" date="2017-02" db="EMBL/GenBank/DDBJ databases">
        <authorList>
            <person name="Dridi B."/>
        </authorList>
    </citation>
    <scope>NUCLEOTIDE SEQUENCE [LARGE SCALE GENOMIC DNA]</scope>
    <source>
        <strain evidence="4">B Co 03.10</strain>
    </source>
</reference>
<dbReference type="Proteomes" id="UP000196581">
    <property type="component" value="Unassembled WGS sequence"/>
</dbReference>
<gene>
    <name evidence="3" type="ORF">FM105_04035</name>
</gene>
<dbReference type="GO" id="GO:0032153">
    <property type="term" value="C:cell division site"/>
    <property type="evidence" value="ECO:0007669"/>
    <property type="project" value="TreeGrafter"/>
</dbReference>
<sequence>MELDSGQQAALAALTAGTAHGFYLWGDVGRGKTMLADRFAASLATTEVERVHFHGFLRALHRRIAAERAPLPRVLSQMLGDVRVLVFDEFHVHDVADAVFLTALLEHVLEHRILLVATSNYPPQELLPDPLFHHRMEKAIGLIEEHLTVVPIGDGPDYRGAAPSQERTGFAAGRWVIGSGPDGAGDRADRAARPVTGQPVVVRAAGIPVQALHVTDTELVCTFSAVCEQAVGTHQYLWIAESFQTVTIVDVPDLAAVRRDALLRFALLADILCDRETALVVHARSEAARLLLADEPPRDASRTLSRLSLLGR</sequence>
<protein>
    <submittedName>
        <fullName evidence="3">ATPase</fullName>
    </submittedName>
</protein>
<dbReference type="InterPro" id="IPR027417">
    <property type="entry name" value="P-loop_NTPase"/>
</dbReference>
<dbReference type="EMBL" id="FWFF01000005">
    <property type="protein sequence ID" value="SLM94268.1"/>
    <property type="molecule type" value="Genomic_DNA"/>
</dbReference>
<dbReference type="AlphaFoldDB" id="A0A1X6X5E6"/>